<evidence type="ECO:0000256" key="1">
    <source>
        <dbReference type="SAM" id="MobiDB-lite"/>
    </source>
</evidence>
<dbReference type="EMBL" id="JAGKHQ010000009">
    <property type="protein sequence ID" value="KAG7509595.1"/>
    <property type="molecule type" value="Genomic_DNA"/>
</dbReference>
<keyword evidence="2" id="KW-0812">Transmembrane</keyword>
<evidence type="ECO:0000259" key="3">
    <source>
        <dbReference type="PROSITE" id="PS50835"/>
    </source>
</evidence>
<keyword evidence="2" id="KW-1133">Transmembrane helix</keyword>
<keyword evidence="5" id="KW-1185">Reference proteome</keyword>
<sequence>MSQWQRAAETKTRRRRRRMVNFRRFVVFSCGILVLRFTASVAQLFTSIIVRPGGEVTLPCENMVDENCASTTWLFGRSPLSPSTVLVRSGRVVVPETEPERLRVTANCSLVLKEVTEEDVGRYGCRNTHTSKDSQVELSVINMNTQTKGDGKKVKFTCSVTTYGNCSLTVKWLHVKTKEDKDNKDMKISDCLSTLASQPHHVLYALRKFLTCEVTDRRTHKVELFTFNPESTGKNKSESENKERKPPLEDPQQQQQLQWWWYFALAVVVLAVLLLSAVALVMWLRNRGNKSKMEETMADPGDSVAYASISHPPGISSQIRGGDCKVTYSTVNLSLSPARNCAAEPGNLYATVNKPQK</sequence>
<dbReference type="PANTHER" id="PTHR11422">
    <property type="entry name" value="T-CELL SURFACE GLYCOPROTEIN CD4"/>
    <property type="match status" value="1"/>
</dbReference>
<feature type="domain" description="Ig-like" evidence="3">
    <location>
        <begin position="39"/>
        <end position="139"/>
    </location>
</feature>
<feature type="region of interest" description="Disordered" evidence="1">
    <location>
        <begin position="225"/>
        <end position="250"/>
    </location>
</feature>
<feature type="compositionally biased region" description="Basic and acidic residues" evidence="1">
    <location>
        <begin position="233"/>
        <end position="248"/>
    </location>
</feature>
<name>A0AAV6RZ83_SOLSE</name>
<accession>A0AAV6RZ83</accession>
<dbReference type="InterPro" id="IPR013106">
    <property type="entry name" value="Ig_V-set"/>
</dbReference>
<feature type="transmembrane region" description="Helical" evidence="2">
    <location>
        <begin position="259"/>
        <end position="284"/>
    </location>
</feature>
<dbReference type="PANTHER" id="PTHR11422:SF11">
    <property type="entry name" value="IG-LIKE DOMAIN-CONTAINING PROTEIN"/>
    <property type="match status" value="1"/>
</dbReference>
<evidence type="ECO:0000256" key="2">
    <source>
        <dbReference type="SAM" id="Phobius"/>
    </source>
</evidence>
<gene>
    <name evidence="4" type="ORF">JOB18_049400</name>
</gene>
<dbReference type="SMART" id="SM00409">
    <property type="entry name" value="IG"/>
    <property type="match status" value="1"/>
</dbReference>
<dbReference type="InterPro" id="IPR003599">
    <property type="entry name" value="Ig_sub"/>
</dbReference>
<reference evidence="4 5" key="1">
    <citation type="journal article" date="2021" name="Sci. Rep.">
        <title>Chromosome anchoring in Senegalese sole (Solea senegalensis) reveals sex-associated markers and genome rearrangements in flatfish.</title>
        <authorList>
            <person name="Guerrero-Cozar I."/>
            <person name="Gomez-Garrido J."/>
            <person name="Berbel C."/>
            <person name="Martinez-Blanch J.F."/>
            <person name="Alioto T."/>
            <person name="Claros M.G."/>
            <person name="Gagnaire P.A."/>
            <person name="Manchado M."/>
        </authorList>
    </citation>
    <scope>NUCLEOTIDE SEQUENCE [LARGE SCALE GENOMIC DNA]</scope>
    <source>
        <strain evidence="4">Sse05_10M</strain>
    </source>
</reference>
<evidence type="ECO:0000313" key="5">
    <source>
        <dbReference type="Proteomes" id="UP000693946"/>
    </source>
</evidence>
<organism evidence="4 5">
    <name type="scientific">Solea senegalensis</name>
    <name type="common">Senegalese sole</name>
    <dbReference type="NCBI Taxonomy" id="28829"/>
    <lineage>
        <taxon>Eukaryota</taxon>
        <taxon>Metazoa</taxon>
        <taxon>Chordata</taxon>
        <taxon>Craniata</taxon>
        <taxon>Vertebrata</taxon>
        <taxon>Euteleostomi</taxon>
        <taxon>Actinopterygii</taxon>
        <taxon>Neopterygii</taxon>
        <taxon>Teleostei</taxon>
        <taxon>Neoteleostei</taxon>
        <taxon>Acanthomorphata</taxon>
        <taxon>Carangaria</taxon>
        <taxon>Pleuronectiformes</taxon>
        <taxon>Pleuronectoidei</taxon>
        <taxon>Soleidae</taxon>
        <taxon>Solea</taxon>
    </lineage>
</organism>
<evidence type="ECO:0000313" key="4">
    <source>
        <dbReference type="EMBL" id="KAG7509595.1"/>
    </source>
</evidence>
<protein>
    <recommendedName>
        <fullName evidence="3">Ig-like domain-containing protein</fullName>
    </recommendedName>
</protein>
<proteinExistence type="predicted"/>
<dbReference type="AlphaFoldDB" id="A0AAV6RZ83"/>
<dbReference type="Pfam" id="PF07686">
    <property type="entry name" value="V-set"/>
    <property type="match status" value="1"/>
</dbReference>
<keyword evidence="2" id="KW-0472">Membrane</keyword>
<dbReference type="PROSITE" id="PS50835">
    <property type="entry name" value="IG_LIKE"/>
    <property type="match status" value="1"/>
</dbReference>
<dbReference type="Proteomes" id="UP000693946">
    <property type="component" value="Linkage Group LG17"/>
</dbReference>
<comment type="caution">
    <text evidence="4">The sequence shown here is derived from an EMBL/GenBank/DDBJ whole genome shotgun (WGS) entry which is preliminary data.</text>
</comment>
<dbReference type="InterPro" id="IPR007110">
    <property type="entry name" value="Ig-like_dom"/>
</dbReference>